<feature type="domain" description="Guanylate cyclase" evidence="8">
    <location>
        <begin position="428"/>
        <end position="561"/>
    </location>
</feature>
<evidence type="ECO:0000256" key="7">
    <source>
        <dbReference type="SAM" id="Phobius"/>
    </source>
</evidence>
<dbReference type="InterPro" id="IPR001054">
    <property type="entry name" value="A/G_cyclase"/>
</dbReference>
<dbReference type="CDD" id="cd07302">
    <property type="entry name" value="CHD"/>
    <property type="match status" value="1"/>
</dbReference>
<dbReference type="InterPro" id="IPR029787">
    <property type="entry name" value="Nucleotide_cyclase"/>
</dbReference>
<accession>K1XYI6</accession>
<keyword evidence="3" id="KW-1003">Cell membrane</keyword>
<evidence type="ECO:0000256" key="4">
    <source>
        <dbReference type="ARBA" id="ARBA00022692"/>
    </source>
</evidence>
<evidence type="ECO:0000256" key="3">
    <source>
        <dbReference type="ARBA" id="ARBA00022475"/>
    </source>
</evidence>
<evidence type="ECO:0000256" key="1">
    <source>
        <dbReference type="ARBA" id="ARBA00004196"/>
    </source>
</evidence>
<dbReference type="EMBL" id="AMFJ01034128">
    <property type="protein sequence ID" value="EKD30187.1"/>
    <property type="molecule type" value="Genomic_DNA"/>
</dbReference>
<protein>
    <recommendedName>
        <fullName evidence="8">Guanylate cyclase domain-containing protein</fullName>
    </recommendedName>
</protein>
<keyword evidence="6 7" id="KW-0472">Membrane</keyword>
<dbReference type="Pfam" id="PF05226">
    <property type="entry name" value="CHASE2"/>
    <property type="match status" value="1"/>
</dbReference>
<dbReference type="PROSITE" id="PS50125">
    <property type="entry name" value="GUANYLATE_CYCLASE_2"/>
    <property type="match status" value="1"/>
</dbReference>
<dbReference type="SUPFAM" id="SSF55073">
    <property type="entry name" value="Nucleotide cyclase"/>
    <property type="match status" value="1"/>
</dbReference>
<dbReference type="PANTHER" id="PTHR43081:SF1">
    <property type="entry name" value="ADENYLATE CYCLASE, TERMINAL-DIFFERENTIATION SPECIFIC"/>
    <property type="match status" value="1"/>
</dbReference>
<dbReference type="FunFam" id="3.30.70.1230:FF:000016">
    <property type="entry name" value="Adenylate/guanylate cyclase domain-containing protein"/>
    <property type="match status" value="1"/>
</dbReference>
<feature type="transmembrane region" description="Helical" evidence="7">
    <location>
        <begin position="365"/>
        <end position="381"/>
    </location>
</feature>
<dbReference type="SMART" id="SM01080">
    <property type="entry name" value="CHASE2"/>
    <property type="match status" value="1"/>
</dbReference>
<sequence>MTHKIITWFRNMKIEKWDFLFYGIVTLVILVLLFLLALYSNYTIVSSYFGLNKGLIDKDIIVVALDEETLNSNKFKRYQDITRCDYATLIRNILYGDPKVVVMDTVFYQKGENEACDRELTDILQKNPNVIIGAEYNEKSQLLQTDLFGEGSYKESMGIINTTSYNSFNVFNFSLPDYRNRVRLYDKGENSILPISIEAYRISHNLKNPNVTDSAIVFENGTQIPVDDGHININFFTSAYKTVGFIDVLENSSRSSLFAGKVVFVGATAPDIHDEFLTPYDTSTVMPGVMIHANLYNTLTTEKFIDYENLYDFLLRNILLIFICGCILAGMNHIVYGVISSFGIIAVYILISLGIFQYLGIVVEIFPLIVSYAVISLVIYFKKFIEERKSKDQVKAIFSRYISEDVANELIKLGIDSMHLGWAEREVTVFFSDLAGFTDLSENLKPEELGKILNIYFEEMSSIILAEKGTIDKFIGDAIMAFWNAPLDLPRHANNACTAALLQRQALEKVRAAIKELGCETFIDMRIGINTGKAIIGNFGCSKRYDYTALGDTVNLASRLESINKQYGTNIIISEDTYAQIWKDRFVVRELDIITVKGKTKPIKIYELLGFNDRLEAEKIELYRESLKGFKEKKYDTSIEKFKQIWNIPSQNFIKKLKELRKVELYGQAIALYRSRKFIEAKALFEKIGDTPSKKFIDRCDEFIINPPSEDWDMVYRFKVK</sequence>
<gene>
    <name evidence="9" type="ORF">ACD_78C00128G0002</name>
</gene>
<evidence type="ECO:0000313" key="9">
    <source>
        <dbReference type="EMBL" id="EKD30187.1"/>
    </source>
</evidence>
<keyword evidence="5 7" id="KW-1133">Transmembrane helix</keyword>
<feature type="transmembrane region" description="Helical" evidence="7">
    <location>
        <begin position="313"/>
        <end position="331"/>
    </location>
</feature>
<dbReference type="InterPro" id="IPR050697">
    <property type="entry name" value="Adenylyl/Guanylyl_Cyclase_3/4"/>
</dbReference>
<comment type="subcellular location">
    <subcellularLocation>
        <location evidence="1">Cell envelope</location>
    </subcellularLocation>
</comment>
<reference evidence="9" key="1">
    <citation type="journal article" date="2012" name="Science">
        <title>Fermentation, hydrogen, and sulfur metabolism in multiple uncultivated bacterial phyla.</title>
        <authorList>
            <person name="Wrighton K.C."/>
            <person name="Thomas B.C."/>
            <person name="Sharon I."/>
            <person name="Miller C.S."/>
            <person name="Castelle C.J."/>
            <person name="VerBerkmoes N.C."/>
            <person name="Wilkins M.J."/>
            <person name="Hettich R.L."/>
            <person name="Lipton M.S."/>
            <person name="Williams K.H."/>
            <person name="Long P.E."/>
            <person name="Banfield J.F."/>
        </authorList>
    </citation>
    <scope>NUCLEOTIDE SEQUENCE [LARGE SCALE GENOMIC DNA]</scope>
</reference>
<dbReference type="GO" id="GO:0035556">
    <property type="term" value="P:intracellular signal transduction"/>
    <property type="evidence" value="ECO:0007669"/>
    <property type="project" value="InterPro"/>
</dbReference>
<dbReference type="AlphaFoldDB" id="K1XYI6"/>
<dbReference type="Pfam" id="PF00211">
    <property type="entry name" value="Guanylate_cyc"/>
    <property type="match status" value="1"/>
</dbReference>
<dbReference type="GO" id="GO:0004016">
    <property type="term" value="F:adenylate cyclase activity"/>
    <property type="evidence" value="ECO:0007669"/>
    <property type="project" value="UniProtKB-ARBA"/>
</dbReference>
<organism evidence="9">
    <name type="scientific">uncultured bacterium</name>
    <name type="common">gcode 4</name>
    <dbReference type="NCBI Taxonomy" id="1234023"/>
    <lineage>
        <taxon>Bacteria</taxon>
        <taxon>environmental samples</taxon>
    </lineage>
</organism>
<dbReference type="InterPro" id="IPR007890">
    <property type="entry name" value="CHASE2"/>
</dbReference>
<evidence type="ECO:0000256" key="5">
    <source>
        <dbReference type="ARBA" id="ARBA00022989"/>
    </source>
</evidence>
<comment type="similarity">
    <text evidence="2">Belongs to the adenylyl cyclase class-3 family.</text>
</comment>
<feature type="transmembrane region" description="Helical" evidence="7">
    <location>
        <begin position="338"/>
        <end position="359"/>
    </location>
</feature>
<name>K1XYI6_9BACT</name>
<dbReference type="GO" id="GO:0030313">
    <property type="term" value="C:cell envelope"/>
    <property type="evidence" value="ECO:0007669"/>
    <property type="project" value="UniProtKB-SubCell"/>
</dbReference>
<proteinExistence type="inferred from homology"/>
<dbReference type="SMART" id="SM00044">
    <property type="entry name" value="CYCc"/>
    <property type="match status" value="1"/>
</dbReference>
<evidence type="ECO:0000259" key="8">
    <source>
        <dbReference type="PROSITE" id="PS50125"/>
    </source>
</evidence>
<dbReference type="Gene3D" id="3.30.70.1230">
    <property type="entry name" value="Nucleotide cyclase"/>
    <property type="match status" value="1"/>
</dbReference>
<comment type="caution">
    <text evidence="9">The sequence shown here is derived from an EMBL/GenBank/DDBJ whole genome shotgun (WGS) entry which is preliminary data.</text>
</comment>
<dbReference type="PANTHER" id="PTHR43081">
    <property type="entry name" value="ADENYLATE CYCLASE, TERMINAL-DIFFERENTIATION SPECIFIC-RELATED"/>
    <property type="match status" value="1"/>
</dbReference>
<keyword evidence="4 7" id="KW-0812">Transmembrane</keyword>
<evidence type="ECO:0000256" key="2">
    <source>
        <dbReference type="ARBA" id="ARBA00005381"/>
    </source>
</evidence>
<dbReference type="GO" id="GO:0006171">
    <property type="term" value="P:cAMP biosynthetic process"/>
    <property type="evidence" value="ECO:0007669"/>
    <property type="project" value="TreeGrafter"/>
</dbReference>
<feature type="transmembrane region" description="Helical" evidence="7">
    <location>
        <begin position="20"/>
        <end position="39"/>
    </location>
</feature>
<evidence type="ECO:0000256" key="6">
    <source>
        <dbReference type="ARBA" id="ARBA00023136"/>
    </source>
</evidence>